<dbReference type="InterPro" id="IPR053028">
    <property type="entry name" value="Spo0E-like_phosphatase"/>
</dbReference>
<dbReference type="InterPro" id="IPR036638">
    <property type="entry name" value="HLH_DNA-bd_sf"/>
</dbReference>
<dbReference type="InterPro" id="IPR018540">
    <property type="entry name" value="Spo0E-like"/>
</dbReference>
<name>A0A4V1LGF4_9BACI</name>
<organism evidence="1 2">
    <name type="scientific">Anaerobacillus alkaliphilus</name>
    <dbReference type="NCBI Taxonomy" id="1548597"/>
    <lineage>
        <taxon>Bacteria</taxon>
        <taxon>Bacillati</taxon>
        <taxon>Bacillota</taxon>
        <taxon>Bacilli</taxon>
        <taxon>Bacillales</taxon>
        <taxon>Bacillaceae</taxon>
        <taxon>Anaerobacillus</taxon>
    </lineage>
</organism>
<dbReference type="PANTHER" id="PTHR41263:SF1">
    <property type="entry name" value="ASPARTYL-PHOSPHATE PHOSPHATASE YISI"/>
    <property type="match status" value="1"/>
</dbReference>
<accession>A0A4V1LGF4</accession>
<keyword evidence="2" id="KW-1185">Reference proteome</keyword>
<dbReference type="Gene3D" id="4.10.280.10">
    <property type="entry name" value="Helix-loop-helix DNA-binding domain"/>
    <property type="match status" value="1"/>
</dbReference>
<dbReference type="SUPFAM" id="SSF140500">
    <property type="entry name" value="BAS1536-like"/>
    <property type="match status" value="1"/>
</dbReference>
<dbReference type="Pfam" id="PF09388">
    <property type="entry name" value="SpoOE-like"/>
    <property type="match status" value="1"/>
</dbReference>
<dbReference type="Proteomes" id="UP000290649">
    <property type="component" value="Unassembled WGS sequence"/>
</dbReference>
<reference evidence="1 2" key="1">
    <citation type="journal article" date="2019" name="Int. J. Syst. Evol. Microbiol.">
        <title>Anaerobacillus alkaliphilus sp. nov., a novel alkaliphilic and moderately halophilic bacterium.</title>
        <authorList>
            <person name="Borsodi A.K."/>
            <person name="Aszalos J.M."/>
            <person name="Bihari P."/>
            <person name="Nagy I."/>
            <person name="Schumann P."/>
            <person name="Sproer C."/>
            <person name="Kovacs A.L."/>
            <person name="Boka K."/>
            <person name="Dobosy P."/>
            <person name="Ovari M."/>
            <person name="Szili-Kovacs T."/>
            <person name="Toth E."/>
        </authorList>
    </citation>
    <scope>NUCLEOTIDE SEQUENCE [LARGE SCALE GENOMIC DNA]</scope>
    <source>
        <strain evidence="1 2">B16-10</strain>
    </source>
</reference>
<dbReference type="OrthoDB" id="2973859at2"/>
<dbReference type="GO" id="GO:0043937">
    <property type="term" value="P:regulation of sporulation"/>
    <property type="evidence" value="ECO:0007669"/>
    <property type="project" value="InterPro"/>
</dbReference>
<proteinExistence type="predicted"/>
<sequence>MLGCNIESKRREMIEASNRYGLCANVTIKISQELDELLNQYYRMMTQPKEMYVETSK</sequence>
<dbReference type="GO" id="GO:0046983">
    <property type="term" value="F:protein dimerization activity"/>
    <property type="evidence" value="ECO:0007669"/>
    <property type="project" value="InterPro"/>
</dbReference>
<dbReference type="InterPro" id="IPR037208">
    <property type="entry name" value="Spo0E-like_sf"/>
</dbReference>
<dbReference type="EMBL" id="QOUX01000037">
    <property type="protein sequence ID" value="RXJ00751.1"/>
    <property type="molecule type" value="Genomic_DNA"/>
</dbReference>
<evidence type="ECO:0000313" key="2">
    <source>
        <dbReference type="Proteomes" id="UP000290649"/>
    </source>
</evidence>
<dbReference type="PANTHER" id="PTHR41263">
    <property type="entry name" value="ASPARTYL-PHOSPHATE PHOSPHATASE YISI"/>
    <property type="match status" value="1"/>
</dbReference>
<protein>
    <submittedName>
        <fullName evidence="1">Aspartyl-phosphate phosphatase Spo0E family protein</fullName>
    </submittedName>
</protein>
<evidence type="ECO:0000313" key="1">
    <source>
        <dbReference type="EMBL" id="RXJ00751.1"/>
    </source>
</evidence>
<gene>
    <name evidence="1" type="ORF">DS745_11830</name>
</gene>
<dbReference type="AlphaFoldDB" id="A0A4V1LGF4"/>
<comment type="caution">
    <text evidence="1">The sequence shown here is derived from an EMBL/GenBank/DDBJ whole genome shotgun (WGS) entry which is preliminary data.</text>
</comment>